<protein>
    <submittedName>
        <fullName evidence="5">Indoleamine 2,3-dioxygenase</fullName>
    </submittedName>
</protein>
<proteinExistence type="inferred from homology"/>
<dbReference type="InterPro" id="IPR000898">
    <property type="entry name" value="Indolamine_dOase"/>
</dbReference>
<dbReference type="GO" id="GO:0033754">
    <property type="term" value="F:indoleamine 2,3-dioxygenase activity"/>
    <property type="evidence" value="ECO:0007669"/>
    <property type="project" value="TreeGrafter"/>
</dbReference>
<name>A0A9P5UCC3_9AGAR</name>
<dbReference type="GO" id="GO:0020037">
    <property type="term" value="F:heme binding"/>
    <property type="evidence" value="ECO:0007669"/>
    <property type="project" value="InterPro"/>
</dbReference>
<dbReference type="GO" id="GO:0005737">
    <property type="term" value="C:cytoplasm"/>
    <property type="evidence" value="ECO:0007669"/>
    <property type="project" value="TreeGrafter"/>
</dbReference>
<organism evidence="5 6">
    <name type="scientific">Rhodocollybia butyracea</name>
    <dbReference type="NCBI Taxonomy" id="206335"/>
    <lineage>
        <taxon>Eukaryota</taxon>
        <taxon>Fungi</taxon>
        <taxon>Dikarya</taxon>
        <taxon>Basidiomycota</taxon>
        <taxon>Agaricomycotina</taxon>
        <taxon>Agaricomycetes</taxon>
        <taxon>Agaricomycetidae</taxon>
        <taxon>Agaricales</taxon>
        <taxon>Marasmiineae</taxon>
        <taxon>Omphalotaceae</taxon>
        <taxon>Rhodocollybia</taxon>
    </lineage>
</organism>
<dbReference type="GO" id="GO:0019441">
    <property type="term" value="P:L-tryptophan catabolic process to kynurenine"/>
    <property type="evidence" value="ECO:0007669"/>
    <property type="project" value="InterPro"/>
</dbReference>
<evidence type="ECO:0000256" key="3">
    <source>
        <dbReference type="ARBA" id="ARBA00023004"/>
    </source>
</evidence>
<dbReference type="InterPro" id="IPR037217">
    <property type="entry name" value="Trp/Indoleamine_2_3_dOase-like"/>
</dbReference>
<dbReference type="Gene3D" id="1.20.58.480">
    <property type="match status" value="1"/>
</dbReference>
<dbReference type="PANTHER" id="PTHR28657">
    <property type="entry name" value="INDOLEAMINE 2,3-DIOXYGENASE"/>
    <property type="match status" value="1"/>
</dbReference>
<dbReference type="GO" id="GO:0046872">
    <property type="term" value="F:metal ion binding"/>
    <property type="evidence" value="ECO:0007669"/>
    <property type="project" value="UniProtKB-KW"/>
</dbReference>
<comment type="similarity">
    <text evidence="1">Belongs to the indoleamine 2,3-dioxygenase family.</text>
</comment>
<evidence type="ECO:0000256" key="1">
    <source>
        <dbReference type="ARBA" id="ARBA00007119"/>
    </source>
</evidence>
<keyword evidence="3 4" id="KW-0408">Iron</keyword>
<dbReference type="PANTHER" id="PTHR28657:SF5">
    <property type="entry name" value="INDOLEAMINE 2,3-DIOXYGENASE"/>
    <property type="match status" value="1"/>
</dbReference>
<evidence type="ECO:0000256" key="4">
    <source>
        <dbReference type="PIRSR" id="PIRSR600898-1"/>
    </source>
</evidence>
<dbReference type="AlphaFoldDB" id="A0A9P5UCC3"/>
<dbReference type="Proteomes" id="UP000772434">
    <property type="component" value="Unassembled WGS sequence"/>
</dbReference>
<keyword evidence="2 4" id="KW-0479">Metal-binding</keyword>
<keyword evidence="6" id="KW-1185">Reference proteome</keyword>
<sequence>MPDYFAFIAYFVNIFTQRFRASKHVLPSQTDFDIDPVTGFLPSEPLPRLSCQYKIWEDALAEAPEILRLGDDLSEEALALKTEGESWRARMKLIPVLDIQPLTDQRLLQRAHVVLTWLVQYYVHSLPPALPPAPKIIPKSIAVPLVEVSRTLGIAPIITYADTVTWNWELIHPEKPVTIDNMAIVHSFSGREDEQHFYQVQATIELHGAQLLRMIEGYNQIPILDDSVSIIRLATDLDSLTQMIEEISNLIQSVREGCDPHVFYWYMRPWYNGSSAKGPSDSGWIYEGVDSTVPELQYLSGPSGGQSAVIHALDLFLGISHDKLEDQDLKSCAKNGKSHQGFMERMRMYMLGKHREYLQHLEKSPCFVRDVAQRAPVLQGPYNNAIAALKKLRSLHMRIAISYIVDMSKTTCPLVVNPLVSGIDQGTEQVRGTGGNKVAVLLKAGIDATSKVALRSQV</sequence>
<evidence type="ECO:0000256" key="2">
    <source>
        <dbReference type="ARBA" id="ARBA00022723"/>
    </source>
</evidence>
<accession>A0A9P5UCC3</accession>
<dbReference type="Pfam" id="PF01231">
    <property type="entry name" value="IDO"/>
    <property type="match status" value="1"/>
</dbReference>
<keyword evidence="4" id="KW-0349">Heme</keyword>
<feature type="binding site" description="proximal binding residue" evidence="4">
    <location>
        <position position="396"/>
    </location>
    <ligand>
        <name>heme b</name>
        <dbReference type="ChEBI" id="CHEBI:60344"/>
    </ligand>
    <ligandPart>
        <name>Fe</name>
        <dbReference type="ChEBI" id="CHEBI:18248"/>
    </ligandPart>
</feature>
<dbReference type="GO" id="GO:0034354">
    <property type="term" value="P:'de novo' NAD+ biosynthetic process from L-tryptophan"/>
    <property type="evidence" value="ECO:0007669"/>
    <property type="project" value="TreeGrafter"/>
</dbReference>
<reference evidence="5" key="1">
    <citation type="submission" date="2020-11" db="EMBL/GenBank/DDBJ databases">
        <authorList>
            <consortium name="DOE Joint Genome Institute"/>
            <person name="Ahrendt S."/>
            <person name="Riley R."/>
            <person name="Andreopoulos W."/>
            <person name="Labutti K."/>
            <person name="Pangilinan J."/>
            <person name="Ruiz-Duenas F.J."/>
            <person name="Barrasa J.M."/>
            <person name="Sanchez-Garcia M."/>
            <person name="Camarero S."/>
            <person name="Miyauchi S."/>
            <person name="Serrano A."/>
            <person name="Linde D."/>
            <person name="Babiker R."/>
            <person name="Drula E."/>
            <person name="Ayuso-Fernandez I."/>
            <person name="Pacheco R."/>
            <person name="Padilla G."/>
            <person name="Ferreira P."/>
            <person name="Barriuso J."/>
            <person name="Kellner H."/>
            <person name="Castanera R."/>
            <person name="Alfaro M."/>
            <person name="Ramirez L."/>
            <person name="Pisabarro A.G."/>
            <person name="Kuo A."/>
            <person name="Tritt A."/>
            <person name="Lipzen A."/>
            <person name="He G."/>
            <person name="Yan M."/>
            <person name="Ng V."/>
            <person name="Cullen D."/>
            <person name="Martin F."/>
            <person name="Rosso M.-N."/>
            <person name="Henrissat B."/>
            <person name="Hibbett D."/>
            <person name="Martinez A.T."/>
            <person name="Grigoriev I.V."/>
        </authorList>
    </citation>
    <scope>NUCLEOTIDE SEQUENCE</scope>
    <source>
        <strain evidence="5">AH 40177</strain>
    </source>
</reference>
<evidence type="ECO:0000313" key="5">
    <source>
        <dbReference type="EMBL" id="KAF9073984.1"/>
    </source>
</evidence>
<dbReference type="OrthoDB" id="540174at2759"/>
<dbReference type="SUPFAM" id="SSF140959">
    <property type="entry name" value="Indolic compounds 2,3-dioxygenase-like"/>
    <property type="match status" value="1"/>
</dbReference>
<dbReference type="EMBL" id="JADNRY010000015">
    <property type="protein sequence ID" value="KAF9073984.1"/>
    <property type="molecule type" value="Genomic_DNA"/>
</dbReference>
<evidence type="ECO:0000313" key="6">
    <source>
        <dbReference type="Proteomes" id="UP000772434"/>
    </source>
</evidence>
<comment type="caution">
    <text evidence="5">The sequence shown here is derived from an EMBL/GenBank/DDBJ whole genome shotgun (WGS) entry which is preliminary data.</text>
</comment>
<gene>
    <name evidence="5" type="ORF">BDP27DRAFT_1399884</name>
</gene>